<proteinExistence type="predicted"/>
<name>A0AAD9UDB6_RIDPI</name>
<reference evidence="2" key="1">
    <citation type="journal article" date="2023" name="Mol. Biol. Evol.">
        <title>Third-Generation Sequencing Reveals the Adaptive Role of the Epigenome in Three Deep-Sea Polychaetes.</title>
        <authorList>
            <person name="Perez M."/>
            <person name="Aroh O."/>
            <person name="Sun Y."/>
            <person name="Lan Y."/>
            <person name="Juniper S.K."/>
            <person name="Young C.R."/>
            <person name="Angers B."/>
            <person name="Qian P.Y."/>
        </authorList>
    </citation>
    <scope>NUCLEOTIDE SEQUENCE</scope>
    <source>
        <strain evidence="2">R07B-5</strain>
    </source>
</reference>
<comment type="caution">
    <text evidence="2">The sequence shown here is derived from an EMBL/GenBank/DDBJ whole genome shotgun (WGS) entry which is preliminary data.</text>
</comment>
<evidence type="ECO:0000313" key="3">
    <source>
        <dbReference type="Proteomes" id="UP001209878"/>
    </source>
</evidence>
<evidence type="ECO:0000256" key="1">
    <source>
        <dbReference type="SAM" id="MobiDB-lite"/>
    </source>
</evidence>
<gene>
    <name evidence="2" type="ORF">NP493_241g05032</name>
</gene>
<dbReference type="EMBL" id="JAODUO010000241">
    <property type="protein sequence ID" value="KAK2185267.1"/>
    <property type="molecule type" value="Genomic_DNA"/>
</dbReference>
<evidence type="ECO:0000313" key="2">
    <source>
        <dbReference type="EMBL" id="KAK2185267.1"/>
    </source>
</evidence>
<dbReference type="Proteomes" id="UP001209878">
    <property type="component" value="Unassembled WGS sequence"/>
</dbReference>
<protein>
    <submittedName>
        <fullName evidence="2">Uncharacterized protein</fullName>
    </submittedName>
</protein>
<organism evidence="2 3">
    <name type="scientific">Ridgeia piscesae</name>
    <name type="common">Tubeworm</name>
    <dbReference type="NCBI Taxonomy" id="27915"/>
    <lineage>
        <taxon>Eukaryota</taxon>
        <taxon>Metazoa</taxon>
        <taxon>Spiralia</taxon>
        <taxon>Lophotrochozoa</taxon>
        <taxon>Annelida</taxon>
        <taxon>Polychaeta</taxon>
        <taxon>Sedentaria</taxon>
        <taxon>Canalipalpata</taxon>
        <taxon>Sabellida</taxon>
        <taxon>Siboglinidae</taxon>
        <taxon>Ridgeia</taxon>
    </lineage>
</organism>
<accession>A0AAD9UDB6</accession>
<feature type="region of interest" description="Disordered" evidence="1">
    <location>
        <begin position="1"/>
        <end position="21"/>
    </location>
</feature>
<dbReference type="AlphaFoldDB" id="A0AAD9UDB6"/>
<keyword evidence="3" id="KW-1185">Reference proteome</keyword>
<sequence>MYMSSFPTKQPHKSMNPTPSSSHICSTRELIAILLQFLYVAPLPPITSMIPERIICSTIVFFSFPTNCL</sequence>